<evidence type="ECO:0000313" key="3">
    <source>
        <dbReference type="Proteomes" id="UP001589703"/>
    </source>
</evidence>
<accession>A0ABV5VKD6</accession>
<sequence length="222" mass="24833">MSDHPSVRPYHRRDRDGVADVCVRTADNGGDSRHLYPDRQLMPTLFAAPYCHFDPGLAFVLDDGRGGVGGYIVGTADTERFVRDWRDRWLPLVGDRYPPLERPPRTPTEEMIALLHRPERMILPELRPYPAHLHIDLLPEWQRRGYGRRLMHTFLAALHERGVPAVHLGMVTANTAARAFYDRLGFHPIEVPDPGPLTYLGRSTQADAAEADAGGASASRAG</sequence>
<gene>
    <name evidence="2" type="ORF">ACFFRO_24700</name>
</gene>
<keyword evidence="2" id="KW-0012">Acyltransferase</keyword>
<dbReference type="PROSITE" id="PS51186">
    <property type="entry name" value="GNAT"/>
    <property type="match status" value="1"/>
</dbReference>
<dbReference type="Proteomes" id="UP001589703">
    <property type="component" value="Unassembled WGS sequence"/>
</dbReference>
<keyword evidence="2" id="KW-0808">Transferase</keyword>
<protein>
    <submittedName>
        <fullName evidence="2">GNAT family N-acetyltransferase</fullName>
        <ecNumber evidence="2">2.3.1.-</ecNumber>
    </submittedName>
</protein>
<dbReference type="RefSeq" id="WP_247469500.1">
    <property type="nucleotide sequence ID" value="NZ_JBHMAR010000044.1"/>
</dbReference>
<dbReference type="Pfam" id="PF00583">
    <property type="entry name" value="Acetyltransf_1"/>
    <property type="match status" value="1"/>
</dbReference>
<keyword evidence="3" id="KW-1185">Reference proteome</keyword>
<dbReference type="InterPro" id="IPR000182">
    <property type="entry name" value="GNAT_dom"/>
</dbReference>
<dbReference type="CDD" id="cd04301">
    <property type="entry name" value="NAT_SF"/>
    <property type="match status" value="1"/>
</dbReference>
<dbReference type="PANTHER" id="PTHR13170:SF16">
    <property type="entry name" value="PROTEIN O-GLCNACASE"/>
    <property type="match status" value="1"/>
</dbReference>
<dbReference type="Gene3D" id="3.40.630.30">
    <property type="match status" value="1"/>
</dbReference>
<dbReference type="SUPFAM" id="SSF55729">
    <property type="entry name" value="Acyl-CoA N-acyltransferases (Nat)"/>
    <property type="match status" value="1"/>
</dbReference>
<feature type="domain" description="N-acetyltransferase" evidence="1">
    <location>
        <begin position="68"/>
        <end position="205"/>
    </location>
</feature>
<evidence type="ECO:0000313" key="2">
    <source>
        <dbReference type="EMBL" id="MFB9738287.1"/>
    </source>
</evidence>
<dbReference type="InterPro" id="IPR051822">
    <property type="entry name" value="Glycosyl_Hydrolase_84"/>
</dbReference>
<dbReference type="EC" id="2.3.1.-" evidence="2"/>
<comment type="caution">
    <text evidence="2">The sequence shown here is derived from an EMBL/GenBank/DDBJ whole genome shotgun (WGS) entry which is preliminary data.</text>
</comment>
<proteinExistence type="predicted"/>
<reference evidence="2 3" key="1">
    <citation type="submission" date="2024-09" db="EMBL/GenBank/DDBJ databases">
        <authorList>
            <person name="Sun Q."/>
            <person name="Mori K."/>
        </authorList>
    </citation>
    <scope>NUCLEOTIDE SEQUENCE [LARGE SCALE GENOMIC DNA]</scope>
    <source>
        <strain evidence="2 3">JCM 10918</strain>
    </source>
</reference>
<dbReference type="InterPro" id="IPR016181">
    <property type="entry name" value="Acyl_CoA_acyltransferase"/>
</dbReference>
<dbReference type="PANTHER" id="PTHR13170">
    <property type="entry name" value="O-GLCNACASE"/>
    <property type="match status" value="1"/>
</dbReference>
<dbReference type="EMBL" id="JBHMAR010000044">
    <property type="protein sequence ID" value="MFB9738287.1"/>
    <property type="molecule type" value="Genomic_DNA"/>
</dbReference>
<evidence type="ECO:0000259" key="1">
    <source>
        <dbReference type="PROSITE" id="PS51186"/>
    </source>
</evidence>
<dbReference type="GO" id="GO:0016746">
    <property type="term" value="F:acyltransferase activity"/>
    <property type="evidence" value="ECO:0007669"/>
    <property type="project" value="UniProtKB-KW"/>
</dbReference>
<name>A0ABV5VKD6_9ACTN</name>
<organism evidence="2 3">
    <name type="scientific">Streptomyces thermocoprophilus</name>
    <dbReference type="NCBI Taxonomy" id="78356"/>
    <lineage>
        <taxon>Bacteria</taxon>
        <taxon>Bacillati</taxon>
        <taxon>Actinomycetota</taxon>
        <taxon>Actinomycetes</taxon>
        <taxon>Kitasatosporales</taxon>
        <taxon>Streptomycetaceae</taxon>
        <taxon>Streptomyces</taxon>
    </lineage>
</organism>